<dbReference type="EMBL" id="ALZR01000085">
    <property type="protein sequence ID" value="EJV14858.1"/>
    <property type="molecule type" value="Genomic_DNA"/>
</dbReference>
<accession>A0AAV3GJ05</accession>
<reference evidence="5 6" key="1">
    <citation type="submission" date="2012-04" db="EMBL/GenBank/DDBJ databases">
        <authorList>
            <person name="Weinstock G."/>
            <person name="Sodergren E."/>
            <person name="Lobos E.A."/>
            <person name="Fulton L."/>
            <person name="Fulton R."/>
            <person name="Courtney L."/>
            <person name="Fronick C."/>
            <person name="O'Laughlin M."/>
            <person name="Godfrey J."/>
            <person name="Wilson R.M."/>
            <person name="Miner T."/>
            <person name="Farmer C."/>
            <person name="Delehaunty K."/>
            <person name="Cordes M."/>
            <person name="Minx P."/>
            <person name="Tomlinson C."/>
            <person name="Chen J."/>
            <person name="Wollam A."/>
            <person name="Pepin K.H."/>
            <person name="Bhonagiri V."/>
            <person name="Zhang X."/>
            <person name="Suruliraj S."/>
            <person name="Warren W."/>
            <person name="Mitreva M."/>
            <person name="Mardis E.R."/>
            <person name="Wilson R.K."/>
        </authorList>
    </citation>
    <scope>NUCLEOTIDE SEQUENCE [LARGE SCALE GENOMIC DNA]</scope>
    <source>
        <strain evidence="5 6">ERV63</strain>
    </source>
</reference>
<evidence type="ECO:0000256" key="3">
    <source>
        <dbReference type="ARBA" id="ARBA00023163"/>
    </source>
</evidence>
<name>A0AAV3GJ05_ENTFL</name>
<comment type="caution">
    <text evidence="5">The sequence shown here is derived from an EMBL/GenBank/DDBJ whole genome shotgun (WGS) entry which is preliminary data.</text>
</comment>
<organism evidence="5 6">
    <name type="scientific">Enterococcus faecalis ERV63</name>
    <dbReference type="NCBI Taxonomy" id="1134793"/>
    <lineage>
        <taxon>Bacteria</taxon>
        <taxon>Bacillati</taxon>
        <taxon>Bacillota</taxon>
        <taxon>Bacilli</taxon>
        <taxon>Lactobacillales</taxon>
        <taxon>Enterococcaceae</taxon>
        <taxon>Enterococcus</taxon>
    </lineage>
</organism>
<dbReference type="InterPro" id="IPR000835">
    <property type="entry name" value="HTH_MarR-typ"/>
</dbReference>
<evidence type="ECO:0000256" key="2">
    <source>
        <dbReference type="ARBA" id="ARBA00023125"/>
    </source>
</evidence>
<dbReference type="AlphaFoldDB" id="A0AAV3GJ05"/>
<dbReference type="Gene3D" id="1.10.10.10">
    <property type="entry name" value="Winged helix-like DNA-binding domain superfamily/Winged helix DNA-binding domain"/>
    <property type="match status" value="1"/>
</dbReference>
<dbReference type="SMART" id="SM00347">
    <property type="entry name" value="HTH_MARR"/>
    <property type="match status" value="1"/>
</dbReference>
<dbReference type="PROSITE" id="PS50995">
    <property type="entry name" value="HTH_MARR_2"/>
    <property type="match status" value="1"/>
</dbReference>
<protein>
    <submittedName>
        <fullName evidence="5">Transcriptional regulator, MarR family</fullName>
    </submittedName>
</protein>
<dbReference type="SUPFAM" id="SSF46785">
    <property type="entry name" value="Winged helix' DNA-binding domain"/>
    <property type="match status" value="1"/>
</dbReference>
<keyword evidence="3" id="KW-0804">Transcription</keyword>
<dbReference type="InterPro" id="IPR036388">
    <property type="entry name" value="WH-like_DNA-bd_sf"/>
</dbReference>
<dbReference type="InterPro" id="IPR036390">
    <property type="entry name" value="WH_DNA-bd_sf"/>
</dbReference>
<keyword evidence="2" id="KW-0238">DNA-binding</keyword>
<dbReference type="PANTHER" id="PTHR42756">
    <property type="entry name" value="TRANSCRIPTIONAL REGULATOR, MARR"/>
    <property type="match status" value="1"/>
</dbReference>
<sequence>MFEEYFIKNIENSLAFFAYLRYSLNIKCFDNQSIWMVHRMEPNLETVNDYLVSVFNDILTIEESELKKSQFNDLSITEMHTIEAIGMYKKKTSSEVAKELSITVGTLTVAINNLVKKGYVERLRSEDDRRVVKLGLTKKGKLLFRVHQHFHREMVKNILKGMEQEEEQALLRALKNLHDFLQEYK</sequence>
<proteinExistence type="predicted"/>
<evidence type="ECO:0000313" key="5">
    <source>
        <dbReference type="EMBL" id="EJV14858.1"/>
    </source>
</evidence>
<dbReference type="PANTHER" id="PTHR42756:SF1">
    <property type="entry name" value="TRANSCRIPTIONAL REPRESSOR OF EMRAB OPERON"/>
    <property type="match status" value="1"/>
</dbReference>
<keyword evidence="1" id="KW-0805">Transcription regulation</keyword>
<dbReference type="GO" id="GO:0003677">
    <property type="term" value="F:DNA binding"/>
    <property type="evidence" value="ECO:0007669"/>
    <property type="project" value="UniProtKB-KW"/>
</dbReference>
<evidence type="ECO:0000256" key="1">
    <source>
        <dbReference type="ARBA" id="ARBA00023015"/>
    </source>
</evidence>
<evidence type="ECO:0000313" key="6">
    <source>
        <dbReference type="Proteomes" id="UP000004117"/>
    </source>
</evidence>
<dbReference type="Proteomes" id="UP000004117">
    <property type="component" value="Unassembled WGS sequence"/>
</dbReference>
<evidence type="ECO:0000259" key="4">
    <source>
        <dbReference type="PROSITE" id="PS50995"/>
    </source>
</evidence>
<feature type="domain" description="HTH marR-type" evidence="4">
    <location>
        <begin position="37"/>
        <end position="179"/>
    </location>
</feature>
<dbReference type="PRINTS" id="PR00598">
    <property type="entry name" value="HTHMARR"/>
</dbReference>
<dbReference type="GO" id="GO:0003700">
    <property type="term" value="F:DNA-binding transcription factor activity"/>
    <property type="evidence" value="ECO:0007669"/>
    <property type="project" value="InterPro"/>
</dbReference>
<dbReference type="Pfam" id="PF12802">
    <property type="entry name" value="MarR_2"/>
    <property type="match status" value="1"/>
</dbReference>
<gene>
    <name evidence="5" type="ORF">HMPREF1336_02361</name>
</gene>